<evidence type="ECO:0000256" key="2">
    <source>
        <dbReference type="HAMAP-Rule" id="MF_02213"/>
    </source>
</evidence>
<dbReference type="AlphaFoldDB" id="A0A4S4FSS4"/>
<comment type="catalytic activity">
    <reaction evidence="2">
        <text>beta-D-GlcNAc-(1-&gt;4)-Mur2Ac(oyl-L-Ala-gamma-D-Glu-L-Lys-D-Ala-D-Ala)-di-trans,octa-cis-undecaprenyl diphosphate + L-glutamine + ATP + H2O = beta-D-GlcNAc-(1-&gt;4)-Mur2Ac(oyl-L-Ala-D-isoglutaminyl-L-Lys-D-Ala-D-Ala)-di-trans,octa-cis-undecaprenyl diphosphate + L-glutamate + ADP + phosphate + H(+)</text>
        <dbReference type="Rhea" id="RHEA:57928"/>
        <dbReference type="ChEBI" id="CHEBI:15377"/>
        <dbReference type="ChEBI" id="CHEBI:15378"/>
        <dbReference type="ChEBI" id="CHEBI:29985"/>
        <dbReference type="ChEBI" id="CHEBI:30616"/>
        <dbReference type="ChEBI" id="CHEBI:43474"/>
        <dbReference type="ChEBI" id="CHEBI:58359"/>
        <dbReference type="ChEBI" id="CHEBI:60033"/>
        <dbReference type="ChEBI" id="CHEBI:62233"/>
        <dbReference type="ChEBI" id="CHEBI:456216"/>
        <dbReference type="EC" id="6.3.5.13"/>
    </reaction>
</comment>
<keyword evidence="2" id="KW-0378">Hydrolase</keyword>
<keyword evidence="1 2" id="KW-0315">Glutamine amidotransferase</keyword>
<dbReference type="InterPro" id="IPR029062">
    <property type="entry name" value="Class_I_gatase-like"/>
</dbReference>
<dbReference type="EC" id="6.3.5.13" evidence="2"/>
<keyword evidence="2" id="KW-0436">Ligase</keyword>
<organism evidence="4 5">
    <name type="scientific">Naasia lichenicola</name>
    <dbReference type="NCBI Taxonomy" id="2565933"/>
    <lineage>
        <taxon>Bacteria</taxon>
        <taxon>Bacillati</taxon>
        <taxon>Actinomycetota</taxon>
        <taxon>Actinomycetes</taxon>
        <taxon>Micrococcales</taxon>
        <taxon>Microbacteriaceae</taxon>
        <taxon>Naasia</taxon>
    </lineage>
</organism>
<dbReference type="GO" id="GO:0140282">
    <property type="term" value="F:carbon-nitrogen ligase activity on lipid II"/>
    <property type="evidence" value="ECO:0007669"/>
    <property type="project" value="UniProtKB-UniRule"/>
</dbReference>
<dbReference type="SUPFAM" id="SSF52317">
    <property type="entry name" value="Class I glutamine amidotransferase-like"/>
    <property type="match status" value="1"/>
</dbReference>
<sequence>MTAYMLQLFPELTNVNGDAENALVLAQRARWSDIDAEVVALHAGESAPAITPAAIVLGSGVDSSLARTRDALGQIVGALGDWIADGVPVLAVGTGMELLGRSIALDGETIQGLGAIPGTSIPLENRATGELVVHSPWGALVGYENHARGYDTRDPGITTLGGVGHGIGNGDGSEGIHSGFIFGTHLHGPVLARNPTLAIAISALAFGEAEDVYGRSRADGIADTINADALRRLGVAAPGAR</sequence>
<accession>A0A4S4FSS4</accession>
<dbReference type="GO" id="GO:0016740">
    <property type="term" value="F:transferase activity"/>
    <property type="evidence" value="ECO:0007669"/>
    <property type="project" value="UniProtKB-KW"/>
</dbReference>
<dbReference type="GO" id="GO:0004359">
    <property type="term" value="F:glutaminase activity"/>
    <property type="evidence" value="ECO:0007669"/>
    <property type="project" value="UniProtKB-UniRule"/>
</dbReference>
<dbReference type="HAMAP" id="MF_02213">
    <property type="entry name" value="Lipid_II_synth_GatD"/>
    <property type="match status" value="1"/>
</dbReference>
<keyword evidence="2" id="KW-0961">Cell wall biogenesis/degradation</keyword>
<dbReference type="RefSeq" id="WP_136425743.1">
    <property type="nucleotide sequence ID" value="NZ_SSSM01000001.1"/>
</dbReference>
<dbReference type="GO" id="GO:0071555">
    <property type="term" value="P:cell wall organization"/>
    <property type="evidence" value="ECO:0007669"/>
    <property type="project" value="UniProtKB-KW"/>
</dbReference>
<feature type="binding site" evidence="2">
    <location>
        <position position="126"/>
    </location>
    <ligand>
        <name>substrate</name>
    </ligand>
</feature>
<feature type="domain" description="CobB/CobQ-like glutamine amidotransferase" evidence="3">
    <location>
        <begin position="52"/>
        <end position="194"/>
    </location>
</feature>
<comment type="subunit">
    <text evidence="2">Forms a heterodimer with MurT.</text>
</comment>
<comment type="pathway">
    <text evidence="2">Cell wall biogenesis; peptidoglycan biosynthesis.</text>
</comment>
<name>A0A4S4FSS4_9MICO</name>
<keyword evidence="2" id="KW-0133">Cell shape</keyword>
<comment type="catalytic activity">
    <reaction evidence="2">
        <text>L-glutamine + H2O = L-glutamate + NH4(+)</text>
        <dbReference type="Rhea" id="RHEA:15889"/>
        <dbReference type="ChEBI" id="CHEBI:15377"/>
        <dbReference type="ChEBI" id="CHEBI:28938"/>
        <dbReference type="ChEBI" id="CHEBI:29985"/>
        <dbReference type="ChEBI" id="CHEBI:58359"/>
        <dbReference type="EC" id="3.5.1.2"/>
    </reaction>
</comment>
<evidence type="ECO:0000313" key="5">
    <source>
        <dbReference type="Proteomes" id="UP000309133"/>
    </source>
</evidence>
<feature type="active site" evidence="2">
    <location>
        <position position="187"/>
    </location>
</feature>
<comment type="caution">
    <text evidence="4">The sequence shown here is derived from an EMBL/GenBank/DDBJ whole genome shotgun (WGS) entry which is preliminary data.</text>
</comment>
<protein>
    <recommendedName>
        <fullName evidence="2">Lipid II isoglutaminyl synthase (glutamine-hydrolyzing) subunit GatD</fullName>
        <ecNumber evidence="2">6.3.5.13</ecNumber>
    </recommendedName>
    <alternativeName>
        <fullName evidence="2">Lipid II isoglutaminyl synthase glutaminase subunit</fullName>
        <ecNumber evidence="2">3.5.1.2</ecNumber>
    </alternativeName>
</protein>
<dbReference type="Gene3D" id="3.40.50.880">
    <property type="match status" value="1"/>
</dbReference>
<evidence type="ECO:0000256" key="1">
    <source>
        <dbReference type="ARBA" id="ARBA00022962"/>
    </source>
</evidence>
<dbReference type="InterPro" id="IPR011698">
    <property type="entry name" value="GATase_3"/>
</dbReference>
<dbReference type="UniPathway" id="UPA00219"/>
<evidence type="ECO:0000259" key="3">
    <source>
        <dbReference type="Pfam" id="PF07685"/>
    </source>
</evidence>
<reference evidence="4 5" key="1">
    <citation type="submission" date="2019-04" db="EMBL/GenBank/DDBJ databases">
        <authorList>
            <person name="Jiang L."/>
        </authorList>
    </citation>
    <scope>NUCLEOTIDE SEQUENCE [LARGE SCALE GENOMIC DNA]</scope>
    <source>
        <strain evidence="4 5">YIM 131853</strain>
    </source>
</reference>
<keyword evidence="4" id="KW-0808">Transferase</keyword>
<keyword evidence="2" id="KW-0573">Peptidoglycan synthesis</keyword>
<keyword evidence="5" id="KW-1185">Reference proteome</keyword>
<dbReference type="GO" id="GO:0009252">
    <property type="term" value="P:peptidoglycan biosynthetic process"/>
    <property type="evidence" value="ECO:0007669"/>
    <property type="project" value="UniProtKB-UniRule"/>
</dbReference>
<comment type="similarity">
    <text evidence="2">Belongs to the CobB/CobQ family. GatD subfamily.</text>
</comment>
<evidence type="ECO:0000313" key="4">
    <source>
        <dbReference type="EMBL" id="THG32962.1"/>
    </source>
</evidence>
<gene>
    <name evidence="2" type="primary">gatD</name>
    <name evidence="4" type="ORF">E6C64_00900</name>
</gene>
<dbReference type="Proteomes" id="UP000309133">
    <property type="component" value="Unassembled WGS sequence"/>
</dbReference>
<dbReference type="Pfam" id="PF07685">
    <property type="entry name" value="GATase_3"/>
    <property type="match status" value="1"/>
</dbReference>
<comment type="caution">
    <text evidence="2">Lacks conserved residue(s) required for the propagation of feature annotation.</text>
</comment>
<dbReference type="OrthoDB" id="9782045at2"/>
<dbReference type="GO" id="GO:0008360">
    <property type="term" value="P:regulation of cell shape"/>
    <property type="evidence" value="ECO:0007669"/>
    <property type="project" value="UniProtKB-KW"/>
</dbReference>
<proteinExistence type="inferred from homology"/>
<dbReference type="EMBL" id="SSSM01000001">
    <property type="protein sequence ID" value="THG32962.1"/>
    <property type="molecule type" value="Genomic_DNA"/>
</dbReference>
<dbReference type="EC" id="3.5.1.2" evidence="2"/>
<comment type="function">
    <text evidence="2">The lipid II isoglutaminyl synthase complex catalyzes the formation of alpha-D-isoglutamine in the cell wall lipid II stem peptide. The GatD subunit catalyzes the hydrolysis of glutamine to glutamate and ammonia. The resulting ammonia molecule is channeled to the active site of MurT.</text>
</comment>
<dbReference type="InterPro" id="IPR043702">
    <property type="entry name" value="Lipid_II_synth_GatD"/>
</dbReference>